<evidence type="ECO:0000313" key="3">
    <source>
        <dbReference type="Proteomes" id="UP001432075"/>
    </source>
</evidence>
<gene>
    <name evidence="2" type="ORF">OHU17_01800</name>
</gene>
<keyword evidence="3" id="KW-1185">Reference proteome</keyword>
<dbReference type="SUPFAM" id="SSF143212">
    <property type="entry name" value="Rv2632c-like"/>
    <property type="match status" value="1"/>
</dbReference>
<dbReference type="InterPro" id="IPR038070">
    <property type="entry name" value="Rv2632c-like_sf"/>
</dbReference>
<dbReference type="Gene3D" id="3.30.160.240">
    <property type="entry name" value="Rv1738"/>
    <property type="match status" value="1"/>
</dbReference>
<accession>A0ABZ1RCY7</accession>
<protein>
    <submittedName>
        <fullName evidence="2">DUF1876 domain-containing protein</fullName>
    </submittedName>
</protein>
<organism evidence="2 3">
    <name type="scientific">Streptomyces goshikiensis</name>
    <dbReference type="NCBI Taxonomy" id="1942"/>
    <lineage>
        <taxon>Bacteria</taxon>
        <taxon>Bacillati</taxon>
        <taxon>Actinomycetota</taxon>
        <taxon>Actinomycetes</taxon>
        <taxon>Kitasatosporales</taxon>
        <taxon>Streptomycetaceae</taxon>
        <taxon>Streptomyces</taxon>
    </lineage>
</organism>
<dbReference type="RefSeq" id="WP_008736799.1">
    <property type="nucleotide sequence ID" value="NZ_CP108057.1"/>
</dbReference>
<reference evidence="2" key="1">
    <citation type="submission" date="2022-10" db="EMBL/GenBank/DDBJ databases">
        <title>The complete genomes of actinobacterial strains from the NBC collection.</title>
        <authorList>
            <person name="Joergensen T.S."/>
            <person name="Alvarez Arevalo M."/>
            <person name="Sterndorff E.B."/>
            <person name="Faurdal D."/>
            <person name="Vuksanovic O."/>
            <person name="Mourched A.-S."/>
            <person name="Charusanti P."/>
            <person name="Shaw S."/>
            <person name="Blin K."/>
            <person name="Weber T."/>
        </authorList>
    </citation>
    <scope>NUCLEOTIDE SEQUENCE</scope>
    <source>
        <strain evidence="2">NBC_00283</strain>
    </source>
</reference>
<sequence length="99" mass="10854">MSHTAEWKVRLYLFGDDHTTKARLELDTGTNRLTGHGTARCAPRDNDVPEIGDELAVARAMEDLALQMKRAAYGDMQAAGAPPCRSLSEPHTGWLDTAM</sequence>
<dbReference type="EMBL" id="CP108057">
    <property type="protein sequence ID" value="WUO44632.1"/>
    <property type="molecule type" value="Genomic_DNA"/>
</dbReference>
<name>A0ABZ1RCY7_9ACTN</name>
<dbReference type="Pfam" id="PF08962">
    <property type="entry name" value="Rv2632c-like"/>
    <property type="match status" value="1"/>
</dbReference>
<dbReference type="GeneID" id="91413620"/>
<evidence type="ECO:0000313" key="2">
    <source>
        <dbReference type="EMBL" id="WUO44632.1"/>
    </source>
</evidence>
<feature type="region of interest" description="Disordered" evidence="1">
    <location>
        <begin position="78"/>
        <end position="99"/>
    </location>
</feature>
<dbReference type="InterPro" id="IPR015057">
    <property type="entry name" value="Rv2632c-like"/>
</dbReference>
<evidence type="ECO:0000256" key="1">
    <source>
        <dbReference type="SAM" id="MobiDB-lite"/>
    </source>
</evidence>
<dbReference type="Proteomes" id="UP001432075">
    <property type="component" value="Chromosome"/>
</dbReference>
<proteinExistence type="predicted"/>